<feature type="region of interest" description="Disordered" evidence="4">
    <location>
        <begin position="166"/>
        <end position="227"/>
    </location>
</feature>
<evidence type="ECO:0000313" key="6">
    <source>
        <dbReference type="EMBL" id="CAH3128631.1"/>
    </source>
</evidence>
<organism evidence="6 7">
    <name type="scientific">Porites lobata</name>
    <dbReference type="NCBI Taxonomy" id="104759"/>
    <lineage>
        <taxon>Eukaryota</taxon>
        <taxon>Metazoa</taxon>
        <taxon>Cnidaria</taxon>
        <taxon>Anthozoa</taxon>
        <taxon>Hexacorallia</taxon>
        <taxon>Scleractinia</taxon>
        <taxon>Fungiina</taxon>
        <taxon>Poritidae</taxon>
        <taxon>Porites</taxon>
    </lineage>
</organism>
<dbReference type="Pfam" id="PF15410">
    <property type="entry name" value="PH_9"/>
    <property type="match status" value="1"/>
</dbReference>
<feature type="compositionally biased region" description="Basic and acidic residues" evidence="4">
    <location>
        <begin position="359"/>
        <end position="372"/>
    </location>
</feature>
<proteinExistence type="inferred from homology"/>
<name>A0ABN8P3D7_9CNID</name>
<dbReference type="InterPro" id="IPR041681">
    <property type="entry name" value="PH_9"/>
</dbReference>
<dbReference type="Proteomes" id="UP001159405">
    <property type="component" value="Unassembled WGS sequence"/>
</dbReference>
<dbReference type="SMART" id="SM00150">
    <property type="entry name" value="SPEC"/>
    <property type="match status" value="2"/>
</dbReference>
<dbReference type="InterPro" id="IPR018159">
    <property type="entry name" value="Spectrin/alpha-actinin"/>
</dbReference>
<comment type="caution">
    <text evidence="6">The sequence shown here is derived from an EMBL/GenBank/DDBJ whole genome shotgun (WGS) entry which is preliminary data.</text>
</comment>
<dbReference type="PROSITE" id="PS50003">
    <property type="entry name" value="PH_DOMAIN"/>
    <property type="match status" value="1"/>
</dbReference>
<dbReference type="InterPro" id="IPR011993">
    <property type="entry name" value="PH-like_dom_sf"/>
</dbReference>
<dbReference type="InterPro" id="IPR001849">
    <property type="entry name" value="PH_domain"/>
</dbReference>
<sequence length="385" mass="46427">MLWMNDMLKQILTYEKAKDVPGVEVLIEQHQTRKVEIDAREDSFQDVVKMGKDLIARNHYATPEINEKLDMLNRHKDELSLEWDKRWEHLQLVLEVMQFARDAHVAEGWMIAQEPYLKNENLGDDLNEVEQLLEKHSNFEKLVNTQEERFLALERLTTFELREGKRRKMEQERREREERERVEREERERQEQLERIRQQEEEELRRRQEEEERKRREERERQKTEEVVVSAVAAGVESTPEEKDIEGSVTEDKMEGYLYRKPTMDAPNRKAPIRQWKQFYVILQDQVLHFYKDQKTARAENEAAHSMPTAESYVEVATDYTKRKNVFRFRSNTGQEFLFQAKDDDDMNLWIRRIKESYGKESTPERKSEKRSSGIFGKRKSKEIK</sequence>
<dbReference type="CDD" id="cd10571">
    <property type="entry name" value="PH_beta_spectrin"/>
    <property type="match status" value="1"/>
</dbReference>
<dbReference type="PRINTS" id="PR00683">
    <property type="entry name" value="SPECTRINPH"/>
</dbReference>
<dbReference type="SUPFAM" id="SSF46966">
    <property type="entry name" value="Spectrin repeat"/>
    <property type="match status" value="2"/>
</dbReference>
<dbReference type="InterPro" id="IPR001605">
    <property type="entry name" value="PH_dom-spectrin-type"/>
</dbReference>
<dbReference type="PANTHER" id="PTHR11915">
    <property type="entry name" value="SPECTRIN/FILAMIN RELATED CYTOSKELETAL PROTEIN"/>
    <property type="match status" value="1"/>
</dbReference>
<evidence type="ECO:0000256" key="2">
    <source>
        <dbReference type="ARBA" id="ARBA00022467"/>
    </source>
</evidence>
<keyword evidence="2" id="KW-0117">Actin capping</keyword>
<keyword evidence="7" id="KW-1185">Reference proteome</keyword>
<feature type="compositionally biased region" description="Basic and acidic residues" evidence="4">
    <location>
        <begin position="169"/>
        <end position="226"/>
    </location>
</feature>
<gene>
    <name evidence="6" type="ORF">PLOB_00033706</name>
</gene>
<dbReference type="EMBL" id="CALNXK010000045">
    <property type="protein sequence ID" value="CAH3128631.1"/>
    <property type="molecule type" value="Genomic_DNA"/>
</dbReference>
<dbReference type="SUPFAM" id="SSF50729">
    <property type="entry name" value="PH domain-like"/>
    <property type="match status" value="1"/>
</dbReference>
<dbReference type="InterPro" id="IPR002017">
    <property type="entry name" value="Spectrin_repeat"/>
</dbReference>
<comment type="similarity">
    <text evidence="1">Belongs to the spectrin family.</text>
</comment>
<evidence type="ECO:0000313" key="7">
    <source>
        <dbReference type="Proteomes" id="UP001159405"/>
    </source>
</evidence>
<feature type="domain" description="PH" evidence="5">
    <location>
        <begin position="251"/>
        <end position="359"/>
    </location>
</feature>
<evidence type="ECO:0000256" key="4">
    <source>
        <dbReference type="SAM" id="MobiDB-lite"/>
    </source>
</evidence>
<dbReference type="Pfam" id="PF00435">
    <property type="entry name" value="Spectrin"/>
    <property type="match status" value="2"/>
</dbReference>
<dbReference type="Gene3D" id="1.20.58.60">
    <property type="match status" value="2"/>
</dbReference>
<evidence type="ECO:0000256" key="3">
    <source>
        <dbReference type="ARBA" id="ARBA00022737"/>
    </source>
</evidence>
<feature type="region of interest" description="Disordered" evidence="4">
    <location>
        <begin position="359"/>
        <end position="385"/>
    </location>
</feature>
<reference evidence="6 7" key="1">
    <citation type="submission" date="2022-05" db="EMBL/GenBank/DDBJ databases">
        <authorList>
            <consortium name="Genoscope - CEA"/>
            <person name="William W."/>
        </authorList>
    </citation>
    <scope>NUCLEOTIDE SEQUENCE [LARGE SCALE GENOMIC DNA]</scope>
</reference>
<dbReference type="SMART" id="SM00233">
    <property type="entry name" value="PH"/>
    <property type="match status" value="1"/>
</dbReference>
<dbReference type="CDD" id="cd00176">
    <property type="entry name" value="SPEC"/>
    <property type="match status" value="1"/>
</dbReference>
<keyword evidence="3" id="KW-0677">Repeat</keyword>
<protein>
    <recommendedName>
        <fullName evidence="5">PH domain-containing protein</fullName>
    </recommendedName>
</protein>
<evidence type="ECO:0000256" key="1">
    <source>
        <dbReference type="ARBA" id="ARBA00006826"/>
    </source>
</evidence>
<dbReference type="Gene3D" id="2.30.29.30">
    <property type="entry name" value="Pleckstrin-homology domain (PH domain)/Phosphotyrosine-binding domain (PTB)"/>
    <property type="match status" value="1"/>
</dbReference>
<accession>A0ABN8P3D7</accession>
<evidence type="ECO:0000259" key="5">
    <source>
        <dbReference type="PROSITE" id="PS50003"/>
    </source>
</evidence>